<dbReference type="Pfam" id="PF00069">
    <property type="entry name" value="Pkinase"/>
    <property type="match status" value="2"/>
</dbReference>
<feature type="compositionally biased region" description="Polar residues" evidence="13">
    <location>
        <begin position="189"/>
        <end position="201"/>
    </location>
</feature>
<dbReference type="InterPro" id="IPR016135">
    <property type="entry name" value="UBQ-conjugating_enzyme/RWD"/>
</dbReference>
<evidence type="ECO:0000259" key="15">
    <source>
        <dbReference type="PROSITE" id="PS50908"/>
    </source>
</evidence>
<evidence type="ECO:0000256" key="4">
    <source>
        <dbReference type="ARBA" id="ARBA00022741"/>
    </source>
</evidence>
<feature type="compositionally biased region" description="Polar residues" evidence="13">
    <location>
        <begin position="849"/>
        <end position="863"/>
    </location>
</feature>
<keyword evidence="6 11" id="KW-0067">ATP-binding</keyword>
<dbReference type="Pfam" id="PF13393">
    <property type="entry name" value="tRNA-synt_His"/>
    <property type="match status" value="1"/>
</dbReference>
<dbReference type="Proteomes" id="UP000478008">
    <property type="component" value="Unassembled WGS sequence"/>
</dbReference>
<dbReference type="GO" id="GO:0005524">
    <property type="term" value="F:ATP binding"/>
    <property type="evidence" value="ECO:0007669"/>
    <property type="project" value="UniProtKB-UniRule"/>
</dbReference>
<keyword evidence="3" id="KW-0808">Transferase</keyword>
<dbReference type="GO" id="GO:0005737">
    <property type="term" value="C:cytoplasm"/>
    <property type="evidence" value="ECO:0007669"/>
    <property type="project" value="TreeGrafter"/>
</dbReference>
<dbReference type="GO" id="GO:0000077">
    <property type="term" value="P:DNA damage checkpoint signaling"/>
    <property type="evidence" value="ECO:0007669"/>
    <property type="project" value="InterPro"/>
</dbReference>
<gene>
    <name evidence="16" type="primary">GCN2</name>
    <name evidence="16" type="ORF">DEBR0S3_14004G</name>
</gene>
<comment type="catalytic activity">
    <reaction evidence="9">
        <text>L-seryl-[protein] + ATP = O-phospho-L-seryl-[protein] + ADP + H(+)</text>
        <dbReference type="Rhea" id="RHEA:17989"/>
        <dbReference type="Rhea" id="RHEA-COMP:9863"/>
        <dbReference type="Rhea" id="RHEA-COMP:11604"/>
        <dbReference type="ChEBI" id="CHEBI:15378"/>
        <dbReference type="ChEBI" id="CHEBI:29999"/>
        <dbReference type="ChEBI" id="CHEBI:30616"/>
        <dbReference type="ChEBI" id="CHEBI:83421"/>
        <dbReference type="ChEBI" id="CHEBI:456216"/>
        <dbReference type="EC" id="2.7.11.1"/>
    </reaction>
</comment>
<reference evidence="16 17" key="1">
    <citation type="submission" date="2019-07" db="EMBL/GenBank/DDBJ databases">
        <authorList>
            <person name="Friedrich A."/>
            <person name="Schacherer J."/>
        </authorList>
    </citation>
    <scope>NUCLEOTIDE SEQUENCE [LARGE SCALE GENOMIC DNA]</scope>
</reference>
<dbReference type="EMBL" id="CABFWN010000003">
    <property type="protein sequence ID" value="VUG18536.1"/>
    <property type="molecule type" value="Genomic_DNA"/>
</dbReference>
<dbReference type="SMART" id="SM00220">
    <property type="entry name" value="S_TKc"/>
    <property type="match status" value="1"/>
</dbReference>
<evidence type="ECO:0000256" key="8">
    <source>
        <dbReference type="ARBA" id="ARBA00047899"/>
    </source>
</evidence>
<evidence type="ECO:0000256" key="9">
    <source>
        <dbReference type="ARBA" id="ARBA00048679"/>
    </source>
</evidence>
<dbReference type="EC" id="2.7.11.1" evidence="1"/>
<evidence type="ECO:0000256" key="13">
    <source>
        <dbReference type="SAM" id="MobiDB-lite"/>
    </source>
</evidence>
<dbReference type="InterPro" id="IPR041715">
    <property type="entry name" value="HisRS-like_core"/>
</dbReference>
<feature type="compositionally biased region" description="Acidic residues" evidence="13">
    <location>
        <begin position="821"/>
        <end position="833"/>
    </location>
</feature>
<dbReference type="Gene3D" id="3.10.110.10">
    <property type="entry name" value="Ubiquitin Conjugating Enzyme"/>
    <property type="match status" value="1"/>
</dbReference>
<evidence type="ECO:0000259" key="14">
    <source>
        <dbReference type="PROSITE" id="PS50011"/>
    </source>
</evidence>
<keyword evidence="5" id="KW-0418">Kinase</keyword>
<feature type="region of interest" description="Disordered" evidence="13">
    <location>
        <begin position="1632"/>
        <end position="1655"/>
    </location>
</feature>
<dbReference type="SUPFAM" id="SSF54495">
    <property type="entry name" value="UBC-like"/>
    <property type="match status" value="1"/>
</dbReference>
<dbReference type="InterPro" id="IPR050339">
    <property type="entry name" value="CC_SR_Kinase"/>
</dbReference>
<feature type="binding site" evidence="11">
    <location>
        <position position="710"/>
    </location>
    <ligand>
        <name>ATP</name>
        <dbReference type="ChEBI" id="CHEBI:30616"/>
    </ligand>
</feature>
<dbReference type="PROSITE" id="PS50908">
    <property type="entry name" value="RWD"/>
    <property type="match status" value="1"/>
</dbReference>
<dbReference type="SUPFAM" id="SSF56112">
    <property type="entry name" value="Protein kinase-like (PK-like)"/>
    <property type="match status" value="2"/>
</dbReference>
<dbReference type="PROSITE" id="PS50011">
    <property type="entry name" value="PROTEIN_KINASE_DOM"/>
    <property type="match status" value="2"/>
</dbReference>
<feature type="region of interest" description="Disordered" evidence="13">
    <location>
        <begin position="763"/>
        <end position="902"/>
    </location>
</feature>
<dbReference type="PANTHER" id="PTHR11042:SF136">
    <property type="entry name" value="EIF-2-ALPHA KINASE GCN2"/>
    <property type="match status" value="1"/>
</dbReference>
<feature type="compositionally biased region" description="Acidic residues" evidence="13">
    <location>
        <begin position="763"/>
        <end position="782"/>
    </location>
</feature>
<dbReference type="PIRSF" id="PIRSF000660">
    <property type="entry name" value="Ser/Thr_PK_GCN2"/>
    <property type="match status" value="1"/>
</dbReference>
<dbReference type="GO" id="GO:0004694">
    <property type="term" value="F:eukaryotic translation initiation factor 2alpha kinase activity"/>
    <property type="evidence" value="ECO:0007669"/>
    <property type="project" value="InterPro"/>
</dbReference>
<dbReference type="PROSITE" id="PS00108">
    <property type="entry name" value="PROTEIN_KINASE_ST"/>
    <property type="match status" value="1"/>
</dbReference>
<feature type="active site" description="Proton acceptor" evidence="10">
    <location>
        <position position="962"/>
    </location>
</feature>
<dbReference type="InterPro" id="IPR024435">
    <property type="entry name" value="HisRS-related_dom"/>
</dbReference>
<dbReference type="Pfam" id="PF12745">
    <property type="entry name" value="HGTP_anticodon2"/>
    <property type="match status" value="1"/>
</dbReference>
<organism evidence="16 17">
    <name type="scientific">Dekkera bruxellensis</name>
    <name type="common">Brettanomyces custersii</name>
    <dbReference type="NCBI Taxonomy" id="5007"/>
    <lineage>
        <taxon>Eukaryota</taxon>
        <taxon>Fungi</taxon>
        <taxon>Dikarya</taxon>
        <taxon>Ascomycota</taxon>
        <taxon>Saccharomycotina</taxon>
        <taxon>Pichiomycetes</taxon>
        <taxon>Pichiales</taxon>
        <taxon>Pichiaceae</taxon>
        <taxon>Brettanomyces</taxon>
    </lineage>
</organism>
<feature type="domain" description="Protein kinase" evidence="14">
    <location>
        <begin position="681"/>
        <end position="1106"/>
    </location>
</feature>
<dbReference type="InterPro" id="IPR011009">
    <property type="entry name" value="Kinase-like_dom_sf"/>
</dbReference>
<evidence type="ECO:0000256" key="3">
    <source>
        <dbReference type="ARBA" id="ARBA00022679"/>
    </source>
</evidence>
<dbReference type="InterPro" id="IPR017441">
    <property type="entry name" value="Protein_kinase_ATP_BS"/>
</dbReference>
<keyword evidence="2" id="KW-0723">Serine/threonine-protein kinase</keyword>
<dbReference type="InterPro" id="IPR008271">
    <property type="entry name" value="Ser/Thr_kinase_AS"/>
</dbReference>
<dbReference type="Gene3D" id="3.30.930.10">
    <property type="entry name" value="Bira Bifunctional Protein, Domain 2"/>
    <property type="match status" value="1"/>
</dbReference>
<evidence type="ECO:0000256" key="12">
    <source>
        <dbReference type="PROSITE-ProRule" id="PRU10141"/>
    </source>
</evidence>
<dbReference type="FunFam" id="3.10.110.10:FF:000050">
    <property type="entry name" value="eIF-2-alpha kinase GCN2"/>
    <property type="match status" value="1"/>
</dbReference>
<dbReference type="CDD" id="cd23823">
    <property type="entry name" value="RWD_GCN2"/>
    <property type="match status" value="1"/>
</dbReference>
<dbReference type="GO" id="GO:0030447">
    <property type="term" value="P:filamentous growth"/>
    <property type="evidence" value="ECO:0007669"/>
    <property type="project" value="UniProtKB-ARBA"/>
</dbReference>
<feature type="region of interest" description="Disordered" evidence="13">
    <location>
        <begin position="178"/>
        <end position="207"/>
    </location>
</feature>
<evidence type="ECO:0000256" key="10">
    <source>
        <dbReference type="PIRSR" id="PIRSR000660-1"/>
    </source>
</evidence>
<dbReference type="PROSITE" id="PS00107">
    <property type="entry name" value="PROTEIN_KINASE_ATP"/>
    <property type="match status" value="1"/>
</dbReference>
<dbReference type="Gene3D" id="3.30.200.20">
    <property type="entry name" value="Phosphorylase Kinase, domain 1"/>
    <property type="match status" value="1"/>
</dbReference>
<dbReference type="CDD" id="cd14046">
    <property type="entry name" value="STKc_EIF2AK4_GCN2_rpt2"/>
    <property type="match status" value="1"/>
</dbReference>
<dbReference type="InterPro" id="IPR016255">
    <property type="entry name" value="Gcn2"/>
</dbReference>
<dbReference type="PANTHER" id="PTHR11042">
    <property type="entry name" value="EUKARYOTIC TRANSLATION INITIATION FACTOR 2-ALPHA KINASE EIF2-ALPHA KINASE -RELATED"/>
    <property type="match status" value="1"/>
</dbReference>
<comment type="catalytic activity">
    <reaction evidence="8">
        <text>L-threonyl-[protein] + ATP = O-phospho-L-threonyl-[protein] + ADP + H(+)</text>
        <dbReference type="Rhea" id="RHEA:46608"/>
        <dbReference type="Rhea" id="RHEA-COMP:11060"/>
        <dbReference type="Rhea" id="RHEA-COMP:11605"/>
        <dbReference type="ChEBI" id="CHEBI:15378"/>
        <dbReference type="ChEBI" id="CHEBI:30013"/>
        <dbReference type="ChEBI" id="CHEBI:30616"/>
        <dbReference type="ChEBI" id="CHEBI:61977"/>
        <dbReference type="ChEBI" id="CHEBI:456216"/>
        <dbReference type="EC" id="2.7.11.1"/>
    </reaction>
</comment>
<feature type="domain" description="RWD" evidence="15">
    <location>
        <begin position="13"/>
        <end position="124"/>
    </location>
</feature>
<dbReference type="InterPro" id="IPR006575">
    <property type="entry name" value="RWD_dom"/>
</dbReference>
<evidence type="ECO:0000256" key="5">
    <source>
        <dbReference type="ARBA" id="ARBA00022777"/>
    </source>
</evidence>
<keyword evidence="4 11" id="KW-0547">Nucleotide-binding</keyword>
<evidence type="ECO:0000256" key="1">
    <source>
        <dbReference type="ARBA" id="ARBA00012513"/>
    </source>
</evidence>
<evidence type="ECO:0000313" key="17">
    <source>
        <dbReference type="Proteomes" id="UP000478008"/>
    </source>
</evidence>
<evidence type="ECO:0000256" key="7">
    <source>
        <dbReference type="ARBA" id="ARBA00037982"/>
    </source>
</evidence>
<evidence type="ECO:0000313" key="16">
    <source>
        <dbReference type="EMBL" id="VUG18536.1"/>
    </source>
</evidence>
<dbReference type="GO" id="GO:0009893">
    <property type="term" value="P:positive regulation of metabolic process"/>
    <property type="evidence" value="ECO:0007669"/>
    <property type="project" value="UniProtKB-ARBA"/>
</dbReference>
<evidence type="ECO:0000256" key="2">
    <source>
        <dbReference type="ARBA" id="ARBA00022527"/>
    </source>
</evidence>
<comment type="similarity">
    <text evidence="7">Belongs to the protein kinase superfamily. Ser/Thr protein kinase family. GCN2 subfamily.</text>
</comment>
<evidence type="ECO:0000256" key="6">
    <source>
        <dbReference type="ARBA" id="ARBA00022840"/>
    </source>
</evidence>
<name>A0A7D9CYQ4_DEKBR</name>
<protein>
    <recommendedName>
        <fullName evidence="1">non-specific serine/threonine protein kinase</fullName>
        <ecNumber evidence="1">2.7.11.1</ecNumber>
    </recommendedName>
</protein>
<dbReference type="Pfam" id="PF05773">
    <property type="entry name" value="RWD"/>
    <property type="match status" value="1"/>
</dbReference>
<dbReference type="SUPFAM" id="SSF55681">
    <property type="entry name" value="Class II aaRS and biotin synthetases"/>
    <property type="match status" value="1"/>
</dbReference>
<dbReference type="GO" id="GO:0005634">
    <property type="term" value="C:nucleus"/>
    <property type="evidence" value="ECO:0007669"/>
    <property type="project" value="TreeGrafter"/>
</dbReference>
<feature type="binding site" evidence="11">
    <location>
        <begin position="687"/>
        <end position="695"/>
    </location>
    <ligand>
        <name>ATP</name>
        <dbReference type="ChEBI" id="CHEBI:30616"/>
    </ligand>
</feature>
<feature type="region of interest" description="Disordered" evidence="13">
    <location>
        <begin position="149"/>
        <end position="168"/>
    </location>
</feature>
<accession>A0A7D9CYQ4</accession>
<feature type="compositionally biased region" description="Polar residues" evidence="13">
    <location>
        <begin position="800"/>
        <end position="813"/>
    </location>
</feature>
<feature type="binding site" evidence="12">
    <location>
        <position position="711"/>
    </location>
    <ligand>
        <name>ATP</name>
        <dbReference type="ChEBI" id="CHEBI:30616"/>
    </ligand>
</feature>
<dbReference type="FunFam" id="3.30.200.20:FF:000379">
    <property type="entry name" value="eIF-2-alpha kinase GCN2"/>
    <property type="match status" value="1"/>
</dbReference>
<proteinExistence type="inferred from homology"/>
<dbReference type="CDD" id="cd14012">
    <property type="entry name" value="PK_eIF2AK_GCN2_rpt1"/>
    <property type="match status" value="1"/>
</dbReference>
<dbReference type="Gene3D" id="1.10.510.10">
    <property type="entry name" value="Transferase(Phosphotransferase) domain 1"/>
    <property type="match status" value="2"/>
</dbReference>
<dbReference type="InterPro" id="IPR045864">
    <property type="entry name" value="aa-tRNA-synth_II/BPL/LPL"/>
</dbReference>
<keyword evidence="17" id="KW-1185">Reference proteome</keyword>
<feature type="domain" description="Protein kinase" evidence="14">
    <location>
        <begin position="280"/>
        <end position="587"/>
    </location>
</feature>
<dbReference type="InterPro" id="IPR000719">
    <property type="entry name" value="Prot_kinase_dom"/>
</dbReference>
<evidence type="ECO:0000256" key="11">
    <source>
        <dbReference type="PIRSR" id="PIRSR000660-2"/>
    </source>
</evidence>
<dbReference type="SMART" id="SM00591">
    <property type="entry name" value="RWD"/>
    <property type="match status" value="1"/>
</dbReference>
<sequence>MDQLEQYYRDQMDEFHALKAIYPDILVDLTPKTSAWNQKPHPKFEITLSSDSEKEPVLSLLVSVEFTATYPQSAPIIKFKEPKNIMGSQMDSIKRQCNQILKDEKGQPAIYSITSTIQEYIDEIQESARTESLEEERVNRLELEKRRLEQKQKREEQEFEQERAKEQEMLDHMVERELKRRNNEGRPGSSDQSVKESSTITTDDESLVPTQEELQSAGSYYYIFDKPIRVEMQYVQFQFRTVTGFVPIQPTGLLKAISKQYIVRPYVRKGSASDKLLRSAELKRKVSNRAHGHAGHDLRKNMEYLLTEVELTNPFWNTSHGKKMMLTLEKELQAVMRLKHENIDQVYAFSIEKLQVNSEGNITMRNSSSRKVSKKIVAQDADMTIWKIRILSGYCQSLGSLLSTVAFVNINTAREWAIQLLESLEYLHKNGLMHRCITLDSILMAEHGGMRTSTPKLSSTFYGYTLLNMLHMYPNDETKDAFDVGIDDDEDLIPFGTNGWTAPERIDPKVPSRFLKPQRKTDVWDIGVAFLQTVLGADVIYQFGNPSDFLVDCVNLDDSLRSFLESIFQVKLRKRPDPLELLPAKFLRLNLDVSPLAGLRDTSYDNADANRSSIGSSRELSMGVVRDSGAKSVSGFSDISNEPVIMIPAQRKPVVRYKRDSFGASNFASERKTTSRYAQDFDEVGILGKGGFGEVVKARNKLDGRFYAIKKIRHTEDKLAKIMNEVMLLARLNHQYVVRYYAAWLEDDYAYDADNENAIESFDEDTDEYESADTDNVDDEDTTPSLVPPTRPNANTNTNSQSFTDFISSSMNPELNFDFSDTSEDENEDENEDESGKSHNEGEQEDQNDSSTEYSGSSSQDIATTSETEESSEDPFTFGSQSDDSAGYTIGAREKSNRTIIQPRRTKKRSVLFIQMEYCENRTLFDLIQQGLPDDPDNYWRILRQILEALSHIHAQGIIHRDLKPMNIFIDRSNNVKVGDFGLAKNMHNTATAAKVPEADRSNEDLTSNIGTTLYIATEVLNGSGTYNEKVDLYSLGIIFFEMVYKLKTSMERYNAIKNLRTPEIVFPVDFDSKRLATEKKIIRMLLNHNQEKRPSAKQLLQSGLIRVQQQDDLMKEALNALVDPSSSWHHQARNILFSQPYSFARDLLFGDYTQDTNSDVTEYLLHSTIEKQISKVFETHGAVKFYDNNSILFPKTPLYDESYQVYDVLDRAGSVLQLPYDLTLPMARLLGRRKLEVHKMFRIEYVYRSRANDEGSGPIKFREADFDIVNHSTDAPEYIPFSDAECIKAIDEIVCIFPFIRKCNVKIILNHCNLMETILEHCGIEGAQKLMVARILSEVGYSRTMKDATSTLKEELNIPSTVLNELVQFQFCSPLDVVRAKMHKLMLDSPLLSRIDSALNYIARVVRYLKLFQIDLAVEVCPFSGYNASFYRGGLMFTAIYEDKARSILCAGGRYTYLIGSLARNKSPRTLPTAVGMRLAWDFFYNSMKKYISAIRHHRGKKKKHLDKQLRLAWNPRECKILIGTFSVAALKEVIPYLLNYMWSYGISADVTKNCLTTDDMMAEAVKCNVKYLLIVKAQTTLQLLLRQGRSGSSKYKPLRLKNLDASRDFDVDLKGLMKIIKSETTGLADTEASNELDEQIPDGTEHKDSSENIRNPNQKVIVVANHATNANKKSNRKEKWVIVEDALKATGGLLSILGDAPIFTIEAREEVLDMISITSLDQPEEWKRRVGGVSSATPRSFVSNIYNALAKEAARGTKWGIVYGGPKTQKVCIVDLQR</sequence>